<accession>M3ZE61</accession>
<evidence type="ECO:0000256" key="10">
    <source>
        <dbReference type="ARBA" id="ARBA00023288"/>
    </source>
</evidence>
<dbReference type="Gene3D" id="3.30.60.20">
    <property type="match status" value="1"/>
</dbReference>
<dbReference type="PROSITE" id="PS50002">
    <property type="entry name" value="SH3"/>
    <property type="match status" value="2"/>
</dbReference>
<evidence type="ECO:0000259" key="15">
    <source>
        <dbReference type="PROSITE" id="PS50001"/>
    </source>
</evidence>
<protein>
    <recommendedName>
        <fullName evidence="12">Osteoclast-stimulating factor 1</fullName>
    </recommendedName>
</protein>
<feature type="domain" description="DH" evidence="18">
    <location>
        <begin position="176"/>
        <end position="355"/>
    </location>
</feature>
<evidence type="ECO:0000313" key="21">
    <source>
        <dbReference type="Ensembl" id="ENSXMAP00000000503.2"/>
    </source>
</evidence>
<feature type="domain" description="SH3" evidence="16">
    <location>
        <begin position="768"/>
        <end position="826"/>
    </location>
</feature>
<name>M3ZE61_XIPMA</name>
<evidence type="ECO:0000259" key="19">
    <source>
        <dbReference type="PROSITE" id="PS50021"/>
    </source>
</evidence>
<dbReference type="InterPro" id="IPR002219">
    <property type="entry name" value="PKC_DAG/PE"/>
</dbReference>
<dbReference type="SUPFAM" id="SSF55550">
    <property type="entry name" value="SH2 domain"/>
    <property type="match status" value="1"/>
</dbReference>
<dbReference type="InterPro" id="IPR055251">
    <property type="entry name" value="SOS1_NGEF_PH"/>
</dbReference>
<feature type="domain" description="SH2" evidence="15">
    <location>
        <begin position="652"/>
        <end position="746"/>
    </location>
</feature>
<keyword evidence="2" id="KW-0597">Phosphoprotein</keyword>
<dbReference type="GO" id="GO:0005737">
    <property type="term" value="C:cytoplasm"/>
    <property type="evidence" value="ECO:0007669"/>
    <property type="project" value="TreeGrafter"/>
</dbReference>
<evidence type="ECO:0000259" key="16">
    <source>
        <dbReference type="PROSITE" id="PS50002"/>
    </source>
</evidence>
<dbReference type="Gene3D" id="1.20.900.10">
    <property type="entry name" value="Dbl homology (DH) domain"/>
    <property type="match status" value="1"/>
</dbReference>
<dbReference type="FunFam" id="1.20.900.10:FF:000009">
    <property type="entry name" value="Vav guanine nucleotide exchange factor 1"/>
    <property type="match status" value="1"/>
</dbReference>
<dbReference type="HOGENOM" id="CLU_013787_0_0_1"/>
<dbReference type="Pfam" id="PF11971">
    <property type="entry name" value="CAMSAP_CH"/>
    <property type="match status" value="1"/>
</dbReference>
<reference evidence="22" key="1">
    <citation type="submission" date="2012-01" db="EMBL/GenBank/DDBJ databases">
        <authorList>
            <person name="Walter R."/>
            <person name="Schartl M."/>
            <person name="Warren W."/>
        </authorList>
    </citation>
    <scope>NUCLEOTIDE SEQUENCE [LARGE SCALE GENOMIC DNA]</scope>
    <source>
        <strain evidence="22">JP 163 A</strain>
    </source>
</reference>
<evidence type="ECO:0000256" key="2">
    <source>
        <dbReference type="ARBA" id="ARBA00022553"/>
    </source>
</evidence>
<dbReference type="Gene3D" id="3.30.505.10">
    <property type="entry name" value="SH2 domain"/>
    <property type="match status" value="1"/>
</dbReference>
<dbReference type="InterPro" id="IPR036872">
    <property type="entry name" value="CH_dom_sf"/>
</dbReference>
<keyword evidence="5" id="KW-0677">Repeat</keyword>
<dbReference type="Pfam" id="PF00017">
    <property type="entry name" value="SH2"/>
    <property type="match status" value="1"/>
</dbReference>
<dbReference type="InterPro" id="IPR036860">
    <property type="entry name" value="SH2_dom_sf"/>
</dbReference>
<dbReference type="Gene3D" id="1.10.418.10">
    <property type="entry name" value="Calponin-like domain"/>
    <property type="match status" value="1"/>
</dbReference>
<dbReference type="Pfam" id="PF00018">
    <property type="entry name" value="SH3_1"/>
    <property type="match status" value="1"/>
</dbReference>
<reference evidence="22" key="2">
    <citation type="journal article" date="2013" name="Nat. Genet.">
        <title>The genome of the platyfish, Xiphophorus maculatus, provides insights into evolutionary adaptation and several complex traits.</title>
        <authorList>
            <person name="Schartl M."/>
            <person name="Walter R.B."/>
            <person name="Shen Y."/>
            <person name="Garcia T."/>
            <person name="Catchen J."/>
            <person name="Amores A."/>
            <person name="Braasch I."/>
            <person name="Chalopin D."/>
            <person name="Volff J.N."/>
            <person name="Lesch K.P."/>
            <person name="Bisazza A."/>
            <person name="Minx P."/>
            <person name="Hillier L."/>
            <person name="Wilson R.K."/>
            <person name="Fuerstenberg S."/>
            <person name="Boore J."/>
            <person name="Searle S."/>
            <person name="Postlethwait J.H."/>
            <person name="Warren W.C."/>
        </authorList>
    </citation>
    <scope>NUCLEOTIDE SEQUENCE [LARGE SCALE GENOMIC DNA]</scope>
    <source>
        <strain evidence="22">JP 163 A</strain>
    </source>
</reference>
<dbReference type="InterPro" id="IPR022613">
    <property type="entry name" value="CH_CAMSAP_2"/>
</dbReference>
<evidence type="ECO:0000259" key="17">
    <source>
        <dbReference type="PROSITE" id="PS50003"/>
    </source>
</evidence>
<evidence type="ECO:0000256" key="8">
    <source>
        <dbReference type="ARBA" id="ARBA00022999"/>
    </source>
</evidence>
<feature type="domain" description="PH" evidence="17">
    <location>
        <begin position="384"/>
        <end position="486"/>
    </location>
</feature>
<dbReference type="Gene3D" id="2.30.29.30">
    <property type="entry name" value="Pleckstrin-homology domain (PH domain)/Phosphotyrosine-binding domain (PTB)"/>
    <property type="match status" value="1"/>
</dbReference>
<dbReference type="Ensembl" id="ENSXMAT00000000505.2">
    <property type="protein sequence ID" value="ENSXMAP00000000503.2"/>
    <property type="gene ID" value="ENSXMAG00000000476.2"/>
</dbReference>
<dbReference type="Pfam" id="PF22697">
    <property type="entry name" value="SOS1_NGEF_PH"/>
    <property type="match status" value="1"/>
</dbReference>
<evidence type="ECO:0000256" key="13">
    <source>
        <dbReference type="PROSITE-ProRule" id="PRU00191"/>
    </source>
</evidence>
<keyword evidence="10" id="KW-0449">Lipoprotein</keyword>
<dbReference type="GO" id="GO:0008270">
    <property type="term" value="F:zinc ion binding"/>
    <property type="evidence" value="ECO:0007669"/>
    <property type="project" value="UniProtKB-KW"/>
</dbReference>
<dbReference type="Gene3D" id="2.30.30.40">
    <property type="entry name" value="SH3 Domains"/>
    <property type="match status" value="2"/>
</dbReference>
<evidence type="ECO:0000256" key="12">
    <source>
        <dbReference type="ARBA" id="ARBA00040640"/>
    </source>
</evidence>
<keyword evidence="1 14" id="KW-0728">SH3 domain</keyword>
<dbReference type="GO" id="GO:0035556">
    <property type="term" value="P:intracellular signal transduction"/>
    <property type="evidence" value="ECO:0007669"/>
    <property type="project" value="InterPro"/>
</dbReference>
<keyword evidence="3" id="KW-0344">Guanine-nucleotide releasing factor</keyword>
<dbReference type="GeneTree" id="ENSGT00940000155252"/>
<dbReference type="SMART" id="SM00233">
    <property type="entry name" value="PH"/>
    <property type="match status" value="1"/>
</dbReference>
<dbReference type="SUPFAM" id="SSF47576">
    <property type="entry name" value="Calponin-homology domain, CH-domain"/>
    <property type="match status" value="1"/>
</dbReference>
<proteinExistence type="predicted"/>
<evidence type="ECO:0000256" key="3">
    <source>
        <dbReference type="ARBA" id="ARBA00022658"/>
    </source>
</evidence>
<dbReference type="InterPro" id="IPR037832">
    <property type="entry name" value="PH_Vav"/>
</dbReference>
<feature type="domain" description="Calponin-homology (CH)" evidence="19">
    <location>
        <begin position="1"/>
        <end position="120"/>
    </location>
</feature>
<dbReference type="PANTHER" id="PTHR45818:SF5">
    <property type="entry name" value="GUANINE NUCLEOTIDE EXCHANGE FACTOR VAV3 ISOFORM X1"/>
    <property type="match status" value="1"/>
</dbReference>
<evidence type="ECO:0000259" key="20">
    <source>
        <dbReference type="PROSITE" id="PS50081"/>
    </source>
</evidence>
<dbReference type="SMART" id="SM00252">
    <property type="entry name" value="SH2"/>
    <property type="match status" value="1"/>
</dbReference>
<dbReference type="Pfam" id="PF00130">
    <property type="entry name" value="C1_1"/>
    <property type="match status" value="1"/>
</dbReference>
<dbReference type="AlphaFoldDB" id="M3ZE61"/>
<evidence type="ECO:0000256" key="6">
    <source>
        <dbReference type="ARBA" id="ARBA00022771"/>
    </source>
</evidence>
<evidence type="ECO:0000313" key="22">
    <source>
        <dbReference type="Proteomes" id="UP000002852"/>
    </source>
</evidence>
<dbReference type="SMART" id="SM00033">
    <property type="entry name" value="CH"/>
    <property type="match status" value="1"/>
</dbReference>
<dbReference type="SUPFAM" id="SSF50044">
    <property type="entry name" value="SH3-domain"/>
    <property type="match status" value="2"/>
</dbReference>
<dbReference type="CDD" id="cd00160">
    <property type="entry name" value="RhoGEF"/>
    <property type="match status" value="1"/>
</dbReference>
<sequence>MEYWRQCAMWLIGCNVLPANHRVTADTAQVFDLAQTLRDGVLLCQLLNNLKPHTINLKEINLRPQMSQFLCLKNIRTFLSSCCDVFGMKKSDLFESFDLFDVRDFGKVSTLLVTDGLHGSDSLMFVRMCVCDSENVPEDEDDLYAAVYGLEDEYAGGEIYEDLMRTEQHKQAEVDVRSCCLSEIKQTEERYTETLESIEKYFLNPLKKFFSAAEIDKVFVNIPDLVKVHKSLMGDLQDSILNKNALNLYQIFISYKERLLIYGIYCSRVEIAIAVLDLICKEKEDVRLKLEECSKRANNGKFTLRDLLVVPMQRVLKYHLLLQELVKHTHDAADKSNLKIALDAMKDLAQYVNEVKRDNETLREIDQYQRSIENLNQPLVTFGRPKGDGEVRLVSNVDKRKQDRHIFLFDVAAIVCKRRGDNYEMKDILDLNFFKITNNPTSDREGKKWCYGFFVTHQQGHMGFELCFKTKELKKKWLDQFEMAISNIRPEKANHNSHQFKMHTFERITSCSYCHLLLRGIFNQGYRCQKCGLGAHKECLGRLGPHACGCVGSAVQRKDWCRKWNLTVCAPCLPGLPRMIVIRDYSGIPSPQCGPPLSIQAGDVIELMFADLHSSWWQGKILATSKTGFFPSDAVRPCPCVPKPVDYSSQLWFAGLMERYQAEEELIDRGNSTYLVRHRSKDCNEYAISIKFNDKVKHIKILTKDGCFYIAESRLFKTVLDLVEYYKQHSLKEGFSSLDTTLQVPYRELSNGIMPKAITKVGNVISPRIVGIAVARYDFSSRDTRELSLQQGDIIRIYTKMTNGWWRGEVDGKVGWFPSTYVDEED</sequence>
<evidence type="ECO:0000259" key="18">
    <source>
        <dbReference type="PROSITE" id="PS50010"/>
    </source>
</evidence>
<evidence type="ECO:0000256" key="5">
    <source>
        <dbReference type="ARBA" id="ARBA00022737"/>
    </source>
</evidence>
<evidence type="ECO:0000256" key="7">
    <source>
        <dbReference type="ARBA" id="ARBA00022833"/>
    </source>
</evidence>
<dbReference type="InterPro" id="IPR001715">
    <property type="entry name" value="CH_dom"/>
</dbReference>
<dbReference type="PRINTS" id="PR00401">
    <property type="entry name" value="SH2DOMAIN"/>
</dbReference>
<reference evidence="21" key="4">
    <citation type="submission" date="2025-09" db="UniProtKB">
        <authorList>
            <consortium name="Ensembl"/>
        </authorList>
    </citation>
    <scope>IDENTIFICATION</scope>
    <source>
        <strain evidence="21">JP 163 A</strain>
    </source>
</reference>
<dbReference type="GO" id="GO:0007166">
    <property type="term" value="P:cell surface receptor signaling pathway"/>
    <property type="evidence" value="ECO:0007669"/>
    <property type="project" value="UniProtKB-ARBA"/>
</dbReference>
<keyword evidence="4" id="KW-0479">Metal-binding</keyword>
<organism evidence="21 22">
    <name type="scientific">Xiphophorus maculatus</name>
    <name type="common">Southern platyfish</name>
    <name type="synonym">Platypoecilus maculatus</name>
    <dbReference type="NCBI Taxonomy" id="8083"/>
    <lineage>
        <taxon>Eukaryota</taxon>
        <taxon>Metazoa</taxon>
        <taxon>Chordata</taxon>
        <taxon>Craniata</taxon>
        <taxon>Vertebrata</taxon>
        <taxon>Euteleostomi</taxon>
        <taxon>Actinopterygii</taxon>
        <taxon>Neopterygii</taxon>
        <taxon>Teleostei</taxon>
        <taxon>Neoteleostei</taxon>
        <taxon>Acanthomorphata</taxon>
        <taxon>Ovalentaria</taxon>
        <taxon>Atherinomorphae</taxon>
        <taxon>Cyprinodontiformes</taxon>
        <taxon>Poeciliidae</taxon>
        <taxon>Poeciliinae</taxon>
        <taxon>Xiphophorus</taxon>
    </lineage>
</organism>
<dbReference type="InterPro" id="IPR003096">
    <property type="entry name" value="SM22_calponin"/>
</dbReference>
<reference evidence="21" key="3">
    <citation type="submission" date="2025-08" db="UniProtKB">
        <authorList>
            <consortium name="Ensembl"/>
        </authorList>
    </citation>
    <scope>IDENTIFICATION</scope>
    <source>
        <strain evidence="21">JP 163 A</strain>
    </source>
</reference>
<dbReference type="InterPro" id="IPR001331">
    <property type="entry name" value="GDS_CDC24_CS"/>
</dbReference>
<dbReference type="Pfam" id="PF07653">
    <property type="entry name" value="SH3_2"/>
    <property type="match status" value="1"/>
</dbReference>
<evidence type="ECO:0000256" key="4">
    <source>
        <dbReference type="ARBA" id="ARBA00022723"/>
    </source>
</evidence>
<dbReference type="SMART" id="SM00325">
    <property type="entry name" value="RhoGEF"/>
    <property type="match status" value="1"/>
</dbReference>
<dbReference type="GO" id="GO:0005886">
    <property type="term" value="C:plasma membrane"/>
    <property type="evidence" value="ECO:0007669"/>
    <property type="project" value="TreeGrafter"/>
</dbReference>
<dbReference type="PROSITE" id="PS50081">
    <property type="entry name" value="ZF_DAG_PE_2"/>
    <property type="match status" value="1"/>
</dbReference>
<dbReference type="FunFam" id="2.30.30.40:FF:000072">
    <property type="entry name" value="Unconventional Myosin IB"/>
    <property type="match status" value="1"/>
</dbReference>
<evidence type="ECO:0000256" key="1">
    <source>
        <dbReference type="ARBA" id="ARBA00022443"/>
    </source>
</evidence>
<dbReference type="PROSITE" id="PS50010">
    <property type="entry name" value="DH_2"/>
    <property type="match status" value="1"/>
</dbReference>
<dbReference type="InterPro" id="IPR001849">
    <property type="entry name" value="PH_domain"/>
</dbReference>
<dbReference type="GO" id="GO:0016477">
    <property type="term" value="P:cell migration"/>
    <property type="evidence" value="ECO:0007669"/>
    <property type="project" value="TreeGrafter"/>
</dbReference>
<dbReference type="InterPro" id="IPR001452">
    <property type="entry name" value="SH3_domain"/>
</dbReference>
<keyword evidence="7" id="KW-0862">Zinc</keyword>
<dbReference type="PROSITE" id="PS50021">
    <property type="entry name" value="CH"/>
    <property type="match status" value="1"/>
</dbReference>
<dbReference type="PROSITE" id="PS50001">
    <property type="entry name" value="SH2"/>
    <property type="match status" value="1"/>
</dbReference>
<dbReference type="CDD" id="cd01223">
    <property type="entry name" value="PH_Vav"/>
    <property type="match status" value="1"/>
</dbReference>
<evidence type="ECO:0000256" key="11">
    <source>
        <dbReference type="ARBA" id="ARBA00037432"/>
    </source>
</evidence>
<feature type="domain" description="Phorbol-ester/DAG-type" evidence="20">
    <location>
        <begin position="497"/>
        <end position="548"/>
    </location>
</feature>
<dbReference type="InterPro" id="IPR035899">
    <property type="entry name" value="DBL_dom_sf"/>
</dbReference>
<dbReference type="eggNOG" id="KOG2996">
    <property type="taxonomic scope" value="Eukaryota"/>
</dbReference>
<dbReference type="PROSITE" id="PS00479">
    <property type="entry name" value="ZF_DAG_PE_1"/>
    <property type="match status" value="1"/>
</dbReference>
<dbReference type="FunFam" id="3.30.505.10:FF:000024">
    <property type="entry name" value="Vav guanine nucleotide exchange factor 2"/>
    <property type="match status" value="1"/>
</dbReference>
<keyword evidence="8 13" id="KW-0727">SH2 domain</keyword>
<dbReference type="SMART" id="SM00109">
    <property type="entry name" value="C1"/>
    <property type="match status" value="1"/>
</dbReference>
<dbReference type="PROSITE" id="PS50003">
    <property type="entry name" value="PH_DOMAIN"/>
    <property type="match status" value="1"/>
</dbReference>
<evidence type="ECO:0000256" key="14">
    <source>
        <dbReference type="PROSITE-ProRule" id="PRU00192"/>
    </source>
</evidence>
<dbReference type="SMART" id="SM00326">
    <property type="entry name" value="SH3"/>
    <property type="match status" value="2"/>
</dbReference>
<dbReference type="InterPro" id="IPR036028">
    <property type="entry name" value="SH3-like_dom_sf"/>
</dbReference>
<dbReference type="SUPFAM" id="SSF48065">
    <property type="entry name" value="DBL homology domain (DH-domain)"/>
    <property type="match status" value="1"/>
</dbReference>
<keyword evidence="22" id="KW-1185">Reference proteome</keyword>
<evidence type="ECO:0000256" key="9">
    <source>
        <dbReference type="ARBA" id="ARBA00023043"/>
    </source>
</evidence>
<dbReference type="PROSITE" id="PS00741">
    <property type="entry name" value="DH_1"/>
    <property type="match status" value="1"/>
</dbReference>
<keyword evidence="6" id="KW-0863">Zinc-finger</keyword>
<dbReference type="GO" id="GO:0005085">
    <property type="term" value="F:guanyl-nucleotide exchange factor activity"/>
    <property type="evidence" value="ECO:0007669"/>
    <property type="project" value="UniProtKB-KW"/>
</dbReference>
<dbReference type="InterPro" id="IPR000219">
    <property type="entry name" value="DH_dom"/>
</dbReference>
<feature type="domain" description="SH3" evidence="16">
    <location>
        <begin position="574"/>
        <end position="640"/>
    </location>
</feature>
<dbReference type="InterPro" id="IPR000980">
    <property type="entry name" value="SH2"/>
</dbReference>
<dbReference type="PRINTS" id="PR00452">
    <property type="entry name" value="SH3DOMAIN"/>
</dbReference>
<dbReference type="SUPFAM" id="SSF50729">
    <property type="entry name" value="PH domain-like"/>
    <property type="match status" value="1"/>
</dbReference>
<dbReference type="InterPro" id="IPR011993">
    <property type="entry name" value="PH-like_dom_sf"/>
</dbReference>
<dbReference type="PANTHER" id="PTHR45818">
    <property type="entry name" value="PROTEIN VAV"/>
    <property type="match status" value="1"/>
</dbReference>
<comment type="function">
    <text evidence="11">Induces bone resorption, acting probably through a signaling cascade which results in the secretion of factor(s) enhancing osteoclast formation and activity.</text>
</comment>
<dbReference type="PRINTS" id="PR00888">
    <property type="entry name" value="SM22CALPONIN"/>
</dbReference>
<keyword evidence="9" id="KW-0040">ANK repeat</keyword>
<dbReference type="Proteomes" id="UP000002852">
    <property type="component" value="Unassembled WGS sequence"/>
</dbReference>
<dbReference type="Pfam" id="PF00621">
    <property type="entry name" value="RhoGEF"/>
    <property type="match status" value="1"/>
</dbReference>